<evidence type="ECO:0000313" key="2">
    <source>
        <dbReference type="Proteomes" id="UP000188145"/>
    </source>
</evidence>
<dbReference type="KEGG" id="tes:BW730_05575"/>
<dbReference type="STRING" id="1332264.BW730_05575"/>
<name>A0A1Q2CLW4_9ACTN</name>
<organism evidence="1 2">
    <name type="scientific">Tessaracoccus aquimaris</name>
    <dbReference type="NCBI Taxonomy" id="1332264"/>
    <lineage>
        <taxon>Bacteria</taxon>
        <taxon>Bacillati</taxon>
        <taxon>Actinomycetota</taxon>
        <taxon>Actinomycetes</taxon>
        <taxon>Propionibacteriales</taxon>
        <taxon>Propionibacteriaceae</taxon>
        <taxon>Tessaracoccus</taxon>
    </lineage>
</organism>
<protein>
    <submittedName>
        <fullName evidence="1">Uncharacterized protein</fullName>
    </submittedName>
</protein>
<dbReference type="RefSeq" id="WP_077685388.1">
    <property type="nucleotide sequence ID" value="NZ_CP019606.1"/>
</dbReference>
<proteinExistence type="predicted"/>
<sequence>MSAWQTPSERTWPQYVGLHRDPIPAPRWQESRSETLHRCLTNYFVGVPERAIVDAWASRGTPSVVALAFLMCPHDGAAGFFERDVMPIADFADESHPATRAFIAECRSREIEAMVADALEDTDPGIVVERVLAGFRGHEAGKTALMDALHVRG</sequence>
<keyword evidence="2" id="KW-1185">Reference proteome</keyword>
<gene>
    <name evidence="1" type="ORF">BW730_05575</name>
</gene>
<accession>A0A1Q2CLW4</accession>
<dbReference type="Proteomes" id="UP000188145">
    <property type="component" value="Chromosome"/>
</dbReference>
<dbReference type="AlphaFoldDB" id="A0A1Q2CLW4"/>
<evidence type="ECO:0000313" key="1">
    <source>
        <dbReference type="EMBL" id="AQP47065.1"/>
    </source>
</evidence>
<reference evidence="2" key="1">
    <citation type="submission" date="2017-02" db="EMBL/GenBank/DDBJ databases">
        <title>Tessaracoccus aquaemaris sp. nov., isolated from the intestine of a Korean rockfish, Sebastes schlegelii, in a marine aquaculture pond.</title>
        <authorList>
            <person name="Tak E.J."/>
            <person name="Bae J.-W."/>
        </authorList>
    </citation>
    <scope>NUCLEOTIDE SEQUENCE [LARGE SCALE GENOMIC DNA]</scope>
    <source>
        <strain evidence="2">NSG39</strain>
    </source>
</reference>
<dbReference type="EMBL" id="CP019606">
    <property type="protein sequence ID" value="AQP47065.1"/>
    <property type="molecule type" value="Genomic_DNA"/>
</dbReference>